<dbReference type="Proteomes" id="UP000664940">
    <property type="component" value="Unassembled WGS sequence"/>
</dbReference>
<dbReference type="GO" id="GO:0030335">
    <property type="term" value="P:positive regulation of cell migration"/>
    <property type="evidence" value="ECO:0007669"/>
    <property type="project" value="TreeGrafter"/>
</dbReference>
<evidence type="ECO:0000256" key="4">
    <source>
        <dbReference type="ARBA" id="ARBA00022729"/>
    </source>
</evidence>
<reference evidence="10 11" key="1">
    <citation type="journal article" date="2020" name="Nature">
        <title>Six reference-quality genomes reveal evolution of bat adaptations.</title>
        <authorList>
            <person name="Jebb D."/>
            <person name="Huang Z."/>
            <person name="Pippel M."/>
            <person name="Hughes G.M."/>
            <person name="Lavrichenko K."/>
            <person name="Devanna P."/>
            <person name="Winkler S."/>
            <person name="Jermiin L.S."/>
            <person name="Skirmuntt E.C."/>
            <person name="Katzourakis A."/>
            <person name="Burkitt-Gray L."/>
            <person name="Ray D.A."/>
            <person name="Sullivan K.A.M."/>
            <person name="Roscito J.G."/>
            <person name="Kirilenko B.M."/>
            <person name="Davalos L.M."/>
            <person name="Corthals A.P."/>
            <person name="Power M.L."/>
            <person name="Jones G."/>
            <person name="Ransome R.D."/>
            <person name="Dechmann D.K.N."/>
            <person name="Locatelli A.G."/>
            <person name="Puechmaille S.J."/>
            <person name="Fedrigo O."/>
            <person name="Jarvis E.D."/>
            <person name="Hiller M."/>
            <person name="Vernes S.C."/>
            <person name="Myers E.W."/>
            <person name="Teeling E.C."/>
        </authorList>
    </citation>
    <scope>NUCLEOTIDE SEQUENCE [LARGE SCALE GENOMIC DNA]</scope>
    <source>
        <strain evidence="10">Bat1K_MPI-CBG_1</strain>
    </source>
</reference>
<feature type="domain" description="Sema" evidence="9">
    <location>
        <begin position="1"/>
        <end position="191"/>
    </location>
</feature>
<keyword evidence="7" id="KW-0325">Glycoprotein</keyword>
<comment type="caution">
    <text evidence="8">Lacks conserved residue(s) required for the propagation of feature annotation.</text>
</comment>
<evidence type="ECO:0000313" key="10">
    <source>
        <dbReference type="EMBL" id="KAF6086780.1"/>
    </source>
</evidence>
<dbReference type="GO" id="GO:0071526">
    <property type="term" value="P:semaphorin-plexin signaling pathway"/>
    <property type="evidence" value="ECO:0007669"/>
    <property type="project" value="TreeGrafter"/>
</dbReference>
<dbReference type="InterPro" id="IPR027231">
    <property type="entry name" value="Semaphorin"/>
</dbReference>
<keyword evidence="3" id="KW-0964">Secreted</keyword>
<evidence type="ECO:0000313" key="11">
    <source>
        <dbReference type="Proteomes" id="UP000664940"/>
    </source>
</evidence>
<dbReference type="GO" id="GO:0005886">
    <property type="term" value="C:plasma membrane"/>
    <property type="evidence" value="ECO:0007669"/>
    <property type="project" value="TreeGrafter"/>
</dbReference>
<dbReference type="PANTHER" id="PTHR11036">
    <property type="entry name" value="SEMAPHORIN"/>
    <property type="match status" value="1"/>
</dbReference>
<comment type="subcellular location">
    <subcellularLocation>
        <location evidence="1">Secreted</location>
    </subcellularLocation>
</comment>
<evidence type="ECO:0000256" key="7">
    <source>
        <dbReference type="ARBA" id="ARBA00023180"/>
    </source>
</evidence>
<evidence type="ECO:0000256" key="5">
    <source>
        <dbReference type="ARBA" id="ARBA00022782"/>
    </source>
</evidence>
<dbReference type="SUPFAM" id="SSF101912">
    <property type="entry name" value="Sema domain"/>
    <property type="match status" value="1"/>
</dbReference>
<dbReference type="GO" id="GO:0045499">
    <property type="term" value="F:chemorepellent activity"/>
    <property type="evidence" value="ECO:0007669"/>
    <property type="project" value="TreeGrafter"/>
</dbReference>
<keyword evidence="5" id="KW-0221">Differentiation</keyword>
<dbReference type="PANTHER" id="PTHR11036:SF25">
    <property type="entry name" value="SEMAPHORIN-3C"/>
    <property type="match status" value="1"/>
</dbReference>
<dbReference type="InterPro" id="IPR036352">
    <property type="entry name" value="Semap_dom_sf"/>
</dbReference>
<keyword evidence="6" id="KW-0524">Neurogenesis</keyword>
<gene>
    <name evidence="10" type="ORF">HJG60_017009</name>
</gene>
<dbReference type="InterPro" id="IPR001627">
    <property type="entry name" value="Semap_dom"/>
</dbReference>
<sequence>MYIDFMGTDAAIFRSLTKRNAVRTDQHNSKWLSEPMFVDAHVIPDGTDPNDAKIYFFFKEKLTDNSRSTKQIHSMIARICPNDTGGLRSLVNKWTTFLKARLVCSVMDEDGPETHFDELEDVFLLETDNPKDIMGAFSNSEMQMINQYCKDTRQQHQHGEESQKMRGDYGKLKALINSRKSRNRRNQLPEY</sequence>
<keyword evidence="2" id="KW-0217">Developmental protein</keyword>
<dbReference type="PROSITE" id="PS51004">
    <property type="entry name" value="SEMA"/>
    <property type="match status" value="1"/>
</dbReference>
<accession>A0A833Z889</accession>
<dbReference type="AlphaFoldDB" id="A0A833Z889"/>
<evidence type="ECO:0000256" key="3">
    <source>
        <dbReference type="ARBA" id="ARBA00022525"/>
    </source>
</evidence>
<evidence type="ECO:0000256" key="2">
    <source>
        <dbReference type="ARBA" id="ARBA00022473"/>
    </source>
</evidence>
<evidence type="ECO:0000256" key="8">
    <source>
        <dbReference type="PROSITE-ProRule" id="PRU00352"/>
    </source>
</evidence>
<name>A0A833Z889_9CHIR</name>
<evidence type="ECO:0000256" key="6">
    <source>
        <dbReference type="ARBA" id="ARBA00022902"/>
    </source>
</evidence>
<keyword evidence="4" id="KW-0732">Signal</keyword>
<dbReference type="GO" id="GO:0005615">
    <property type="term" value="C:extracellular space"/>
    <property type="evidence" value="ECO:0007669"/>
    <property type="project" value="TreeGrafter"/>
</dbReference>
<evidence type="ECO:0000256" key="1">
    <source>
        <dbReference type="ARBA" id="ARBA00004613"/>
    </source>
</evidence>
<protein>
    <submittedName>
        <fullName evidence="10">Semaphorin 3C</fullName>
    </submittedName>
</protein>
<dbReference type="InterPro" id="IPR015943">
    <property type="entry name" value="WD40/YVTN_repeat-like_dom_sf"/>
</dbReference>
<organism evidence="10 11">
    <name type="scientific">Phyllostomus discolor</name>
    <name type="common">pale spear-nosed bat</name>
    <dbReference type="NCBI Taxonomy" id="89673"/>
    <lineage>
        <taxon>Eukaryota</taxon>
        <taxon>Metazoa</taxon>
        <taxon>Chordata</taxon>
        <taxon>Craniata</taxon>
        <taxon>Vertebrata</taxon>
        <taxon>Euteleostomi</taxon>
        <taxon>Mammalia</taxon>
        <taxon>Eutheria</taxon>
        <taxon>Laurasiatheria</taxon>
        <taxon>Chiroptera</taxon>
        <taxon>Yangochiroptera</taxon>
        <taxon>Phyllostomidae</taxon>
        <taxon>Phyllostominae</taxon>
        <taxon>Phyllostomus</taxon>
    </lineage>
</organism>
<dbReference type="GO" id="GO:0007411">
    <property type="term" value="P:axon guidance"/>
    <property type="evidence" value="ECO:0007669"/>
    <property type="project" value="TreeGrafter"/>
</dbReference>
<dbReference type="Gene3D" id="2.130.10.10">
    <property type="entry name" value="YVTN repeat-like/Quinoprotein amine dehydrogenase"/>
    <property type="match status" value="1"/>
</dbReference>
<dbReference type="GO" id="GO:0030215">
    <property type="term" value="F:semaphorin receptor binding"/>
    <property type="evidence" value="ECO:0007669"/>
    <property type="project" value="InterPro"/>
</dbReference>
<dbReference type="GO" id="GO:0001755">
    <property type="term" value="P:neural crest cell migration"/>
    <property type="evidence" value="ECO:0007669"/>
    <property type="project" value="TreeGrafter"/>
</dbReference>
<evidence type="ECO:0000259" key="9">
    <source>
        <dbReference type="PROSITE" id="PS51004"/>
    </source>
</evidence>
<comment type="caution">
    <text evidence="10">The sequence shown here is derived from an EMBL/GenBank/DDBJ whole genome shotgun (WGS) entry which is preliminary data.</text>
</comment>
<dbReference type="EMBL" id="JABVXQ010000011">
    <property type="protein sequence ID" value="KAF6086780.1"/>
    <property type="molecule type" value="Genomic_DNA"/>
</dbReference>
<proteinExistence type="predicted"/>